<dbReference type="AlphaFoldDB" id="A0A0F6YN35"/>
<protein>
    <submittedName>
        <fullName evidence="1">Uncharacterized protein</fullName>
    </submittedName>
</protein>
<dbReference type="Proteomes" id="UP000034883">
    <property type="component" value="Chromosome"/>
</dbReference>
<accession>A0A0F6YN35</accession>
<dbReference type="STRING" id="927083.DB32_007971"/>
<organism evidence="1 2">
    <name type="scientific">Sandaracinus amylolyticus</name>
    <dbReference type="NCBI Taxonomy" id="927083"/>
    <lineage>
        <taxon>Bacteria</taxon>
        <taxon>Pseudomonadati</taxon>
        <taxon>Myxococcota</taxon>
        <taxon>Polyangia</taxon>
        <taxon>Polyangiales</taxon>
        <taxon>Sandaracinaceae</taxon>
        <taxon>Sandaracinus</taxon>
    </lineage>
</organism>
<name>A0A0F6YN35_9BACT</name>
<dbReference type="EMBL" id="CP011125">
    <property type="protein sequence ID" value="AKF10822.1"/>
    <property type="molecule type" value="Genomic_DNA"/>
</dbReference>
<keyword evidence="2" id="KW-1185">Reference proteome</keyword>
<gene>
    <name evidence="1" type="ORF">DB32_007971</name>
</gene>
<evidence type="ECO:0000313" key="2">
    <source>
        <dbReference type="Proteomes" id="UP000034883"/>
    </source>
</evidence>
<dbReference type="KEGG" id="samy:DB32_007971"/>
<sequence>MDEPIDLPDGSEIELEIVENDDEWSPELDAELLARAEAAARGEVVTAADAIARLRRR</sequence>
<dbReference type="RefSeq" id="WP_157070078.1">
    <property type="nucleotide sequence ID" value="NZ_CP011125.1"/>
</dbReference>
<reference evidence="1 2" key="1">
    <citation type="submission" date="2015-03" db="EMBL/GenBank/DDBJ databases">
        <title>Genome assembly of Sandaracinus amylolyticus DSM 53668.</title>
        <authorList>
            <person name="Sharma G."/>
            <person name="Subramanian S."/>
        </authorList>
    </citation>
    <scope>NUCLEOTIDE SEQUENCE [LARGE SCALE GENOMIC DNA]</scope>
    <source>
        <strain evidence="1 2">DSM 53668</strain>
    </source>
</reference>
<proteinExistence type="predicted"/>
<evidence type="ECO:0000313" key="1">
    <source>
        <dbReference type="EMBL" id="AKF10822.1"/>
    </source>
</evidence>